<dbReference type="Proteomes" id="UP000681722">
    <property type="component" value="Unassembled WGS sequence"/>
</dbReference>
<evidence type="ECO:0000256" key="6">
    <source>
        <dbReference type="SAM" id="Phobius"/>
    </source>
</evidence>
<keyword evidence="2 6" id="KW-0812">Transmembrane</keyword>
<dbReference type="InterPro" id="IPR055409">
    <property type="entry name" value="Beta-prop_FAM234A_B"/>
</dbReference>
<keyword evidence="3 6" id="KW-1133">Transmembrane helix</keyword>
<organism evidence="8 10">
    <name type="scientific">Didymodactylos carnosus</name>
    <dbReference type="NCBI Taxonomy" id="1234261"/>
    <lineage>
        <taxon>Eukaryota</taxon>
        <taxon>Metazoa</taxon>
        <taxon>Spiralia</taxon>
        <taxon>Gnathifera</taxon>
        <taxon>Rotifera</taxon>
        <taxon>Eurotatoria</taxon>
        <taxon>Bdelloidea</taxon>
        <taxon>Philodinida</taxon>
        <taxon>Philodinidae</taxon>
        <taxon>Didymodactylos</taxon>
    </lineage>
</organism>
<feature type="compositionally biased region" description="Basic residues" evidence="5">
    <location>
        <begin position="627"/>
        <end position="638"/>
    </location>
</feature>
<feature type="domain" description="FAM234A/B beta-propeller" evidence="7">
    <location>
        <begin position="116"/>
        <end position="478"/>
    </location>
</feature>
<evidence type="ECO:0000313" key="9">
    <source>
        <dbReference type="EMBL" id="CAF3639420.1"/>
    </source>
</evidence>
<dbReference type="PANTHER" id="PTHR21419">
    <property type="match status" value="1"/>
</dbReference>
<evidence type="ECO:0000259" key="7">
    <source>
        <dbReference type="Pfam" id="PF23727"/>
    </source>
</evidence>
<keyword evidence="4 6" id="KW-0472">Membrane</keyword>
<dbReference type="GO" id="GO:0016020">
    <property type="term" value="C:membrane"/>
    <property type="evidence" value="ECO:0007669"/>
    <property type="project" value="UniProtKB-SubCell"/>
</dbReference>
<evidence type="ECO:0000313" key="8">
    <source>
        <dbReference type="EMBL" id="CAF0851826.1"/>
    </source>
</evidence>
<evidence type="ECO:0000256" key="5">
    <source>
        <dbReference type="SAM" id="MobiDB-lite"/>
    </source>
</evidence>
<gene>
    <name evidence="8" type="ORF">GPM918_LOCUS6113</name>
    <name evidence="9" type="ORF">SRO942_LOCUS6113</name>
</gene>
<dbReference type="EMBL" id="CAJOBC010000926">
    <property type="protein sequence ID" value="CAF3639420.1"/>
    <property type="molecule type" value="Genomic_DNA"/>
</dbReference>
<proteinExistence type="predicted"/>
<comment type="subcellular location">
    <subcellularLocation>
        <location evidence="1">Membrane</location>
        <topology evidence="1">Single-pass membrane protein</topology>
    </subcellularLocation>
</comment>
<keyword evidence="10" id="KW-1185">Reference proteome</keyword>
<dbReference type="PANTHER" id="PTHR21419:SF36">
    <property type="entry name" value="PROTEIN FAM234A-LIKE"/>
    <property type="match status" value="1"/>
</dbReference>
<sequence>MTTFTEDETTKHEADDTFVLSYLNSLNDKHNLLDQQDTTIELSDNFILSFRQKREQRTAGRLCLCVTLFTGLILATVITFLSAFIYQENQTKLEIKVELIWTTGLPKLITETSFRLLDSNKDGVLDIVFGYGTGVDTLIPNRLLCDIYFDGSYPCNGGVMLLDGRNGEVRWNFDGSQHEVFALNCERDIDKDGILDCLTGGRGGTFEAISGQSGKLIWTFDNEVRSEKMNFYTPLYIHDVDHDGLDDIVTVHGGDPTRNPHEKVRIPGEILLVSSKSGQLLNVSIVPDKMESYYSPQLITRKKGEQFILIGTGGETHGGGLFAFNLQCFTSRCNEPYIKIISDDYKGVMTPPVLVDVNKDNVDDIIIPLYNSTLFAFDGQTFKQLWNYTFFSSETYSTPAVAYFNDDDVPDIMIHYQQGPGYPLYYSAQTTILDGLTGKPLLNKPMEHTIGAQSSPLTISFNKRGTDMFLFWLGGCDNITNGTRREIEYEKNMPSFILSHANICKLQYHTTSYTALYALSNSMEPPGTVIYHSNENAAVEHGAWVNTSLDVQKFLSRFPNYTEIYDDWQSLENYVQENDSMITPKLNELNPPQTNLNGVDNSDESLLNDDSNVEFLTGEEYDSDRSARKHYKRRKRHVGPHDDGGVQRMISTDLQHGKSSIDIIFATYWINSDTSLLLRPDEKRCINEGMANEHLRLNGNDGLYVGMDHDAYEHYIEEKCRNHTRLINTALKISPELVDSIRTSISNPFKKQMGQLTVYRLRLHFRNCPIRKNKFSFKREHLCDEVEVASFNEQIWAGYMGSRGDCHANNRQPNNMRK</sequence>
<dbReference type="Pfam" id="PF23727">
    <property type="entry name" value="Beta-prop_FAM234A_B"/>
    <property type="match status" value="1"/>
</dbReference>
<evidence type="ECO:0000256" key="2">
    <source>
        <dbReference type="ARBA" id="ARBA00022692"/>
    </source>
</evidence>
<accession>A0A813WG89</accession>
<dbReference type="OrthoDB" id="567787at2759"/>
<reference evidence="8" key="1">
    <citation type="submission" date="2021-02" db="EMBL/GenBank/DDBJ databases">
        <authorList>
            <person name="Nowell W R."/>
        </authorList>
    </citation>
    <scope>NUCLEOTIDE SEQUENCE</scope>
</reference>
<dbReference type="AlphaFoldDB" id="A0A813WG89"/>
<evidence type="ECO:0000256" key="4">
    <source>
        <dbReference type="ARBA" id="ARBA00023136"/>
    </source>
</evidence>
<dbReference type="InterPro" id="IPR015943">
    <property type="entry name" value="WD40/YVTN_repeat-like_dom_sf"/>
</dbReference>
<dbReference type="Gene3D" id="2.130.10.10">
    <property type="entry name" value="YVTN repeat-like/Quinoprotein amine dehydrogenase"/>
    <property type="match status" value="1"/>
</dbReference>
<comment type="caution">
    <text evidence="8">The sequence shown here is derived from an EMBL/GenBank/DDBJ whole genome shotgun (WGS) entry which is preliminary data.</text>
</comment>
<name>A0A813WG89_9BILA</name>
<dbReference type="InterPro" id="IPR028994">
    <property type="entry name" value="Integrin_alpha_N"/>
</dbReference>
<dbReference type="EMBL" id="CAJNOQ010000926">
    <property type="protein sequence ID" value="CAF0851826.1"/>
    <property type="molecule type" value="Genomic_DNA"/>
</dbReference>
<dbReference type="Proteomes" id="UP000663829">
    <property type="component" value="Unassembled WGS sequence"/>
</dbReference>
<evidence type="ECO:0000313" key="10">
    <source>
        <dbReference type="Proteomes" id="UP000663829"/>
    </source>
</evidence>
<feature type="region of interest" description="Disordered" evidence="5">
    <location>
        <begin position="624"/>
        <end position="647"/>
    </location>
</feature>
<evidence type="ECO:0000256" key="3">
    <source>
        <dbReference type="ARBA" id="ARBA00022989"/>
    </source>
</evidence>
<feature type="transmembrane region" description="Helical" evidence="6">
    <location>
        <begin position="62"/>
        <end position="86"/>
    </location>
</feature>
<protein>
    <recommendedName>
        <fullName evidence="7">FAM234A/B beta-propeller domain-containing protein</fullName>
    </recommendedName>
</protein>
<dbReference type="SUPFAM" id="SSF69318">
    <property type="entry name" value="Integrin alpha N-terminal domain"/>
    <property type="match status" value="1"/>
</dbReference>
<dbReference type="InterPro" id="IPR045232">
    <property type="entry name" value="FAM234"/>
</dbReference>
<evidence type="ECO:0000256" key="1">
    <source>
        <dbReference type="ARBA" id="ARBA00004167"/>
    </source>
</evidence>